<dbReference type="RefSeq" id="WP_187570506.1">
    <property type="nucleotide sequence ID" value="NZ_CP060711.1"/>
</dbReference>
<name>A0A7G9QTR8_9GAMM</name>
<keyword evidence="2" id="KW-1185">Reference proteome</keyword>
<gene>
    <name evidence="1" type="ORF">H9L17_00670</name>
</gene>
<dbReference type="EMBL" id="CP060711">
    <property type="protein sequence ID" value="QNN46743.1"/>
    <property type="molecule type" value="Genomic_DNA"/>
</dbReference>
<sequence length="84" mass="9433">MTDPRLRELSNYLTQTDRSVPHAVFWVGWANIAGDLCEHVWAADVAPELREAYTELLAEADERGWMVPLDQCQPCAGSSTDQLD</sequence>
<proteinExistence type="predicted"/>
<protein>
    <submittedName>
        <fullName evidence="1">Uncharacterized protein</fullName>
    </submittedName>
</protein>
<evidence type="ECO:0000313" key="1">
    <source>
        <dbReference type="EMBL" id="QNN46743.1"/>
    </source>
</evidence>
<dbReference type="AlphaFoldDB" id="A0A7G9QTR8"/>
<dbReference type="KEGG" id="tbv:H9L17_00670"/>
<evidence type="ECO:0000313" key="2">
    <source>
        <dbReference type="Proteomes" id="UP000515977"/>
    </source>
</evidence>
<organism evidence="1 2">
    <name type="scientific">Thermomonas brevis</name>
    <dbReference type="NCBI Taxonomy" id="215691"/>
    <lineage>
        <taxon>Bacteria</taxon>
        <taxon>Pseudomonadati</taxon>
        <taxon>Pseudomonadota</taxon>
        <taxon>Gammaproteobacteria</taxon>
        <taxon>Lysobacterales</taxon>
        <taxon>Lysobacteraceae</taxon>
        <taxon>Thermomonas</taxon>
    </lineage>
</organism>
<accession>A0A7G9QTR8</accession>
<dbReference type="Proteomes" id="UP000515977">
    <property type="component" value="Chromosome"/>
</dbReference>
<reference evidence="1 2" key="1">
    <citation type="submission" date="2020-08" db="EMBL/GenBank/DDBJ databases">
        <title>Genome sequence of Thermomonas brevis KACC 16975T.</title>
        <authorList>
            <person name="Hyun D.-W."/>
            <person name="Bae J.-W."/>
        </authorList>
    </citation>
    <scope>NUCLEOTIDE SEQUENCE [LARGE SCALE GENOMIC DNA]</scope>
    <source>
        <strain evidence="1 2">KACC 16975</strain>
    </source>
</reference>